<dbReference type="SMART" id="SM00347">
    <property type="entry name" value="HTH_MARR"/>
    <property type="match status" value="1"/>
</dbReference>
<dbReference type="EMBL" id="CP061282">
    <property type="protein sequence ID" value="QNS09339.1"/>
    <property type="molecule type" value="Genomic_DNA"/>
</dbReference>
<evidence type="ECO:0000313" key="3">
    <source>
        <dbReference type="Proteomes" id="UP000516428"/>
    </source>
</evidence>
<dbReference type="InterPro" id="IPR036390">
    <property type="entry name" value="WH_DNA-bd_sf"/>
</dbReference>
<gene>
    <name evidence="2" type="ORF">IAG42_36965</name>
</gene>
<dbReference type="InterPro" id="IPR000835">
    <property type="entry name" value="HTH_MarR-typ"/>
</dbReference>
<dbReference type="Pfam" id="PF12802">
    <property type="entry name" value="MarR_2"/>
    <property type="match status" value="1"/>
</dbReference>
<dbReference type="GO" id="GO:0006950">
    <property type="term" value="P:response to stress"/>
    <property type="evidence" value="ECO:0007669"/>
    <property type="project" value="TreeGrafter"/>
</dbReference>
<proteinExistence type="predicted"/>
<dbReference type="PANTHER" id="PTHR33164">
    <property type="entry name" value="TRANSCRIPTIONAL REGULATOR, MARR FAMILY"/>
    <property type="match status" value="1"/>
</dbReference>
<dbReference type="PANTHER" id="PTHR33164:SF99">
    <property type="entry name" value="MARR FAMILY REGULATORY PROTEIN"/>
    <property type="match status" value="1"/>
</dbReference>
<dbReference type="SUPFAM" id="SSF46785">
    <property type="entry name" value="Winged helix' DNA-binding domain"/>
    <property type="match status" value="1"/>
</dbReference>
<evidence type="ECO:0000313" key="2">
    <source>
        <dbReference type="EMBL" id="QNS09339.1"/>
    </source>
</evidence>
<protein>
    <submittedName>
        <fullName evidence="2">MarR family transcriptional regulator</fullName>
    </submittedName>
</protein>
<dbReference type="PRINTS" id="PR00598">
    <property type="entry name" value="HTHMARR"/>
</dbReference>
<keyword evidence="2" id="KW-0614">Plasmid</keyword>
<sequence>MKTPQPAPAYASDQALWSRAVTLFGRVERELTQTLQRRHGISLSEFRSLENLHRADKDELRMQDLAESVGLSQSSVTRLVARLEKAGYAYKDLCPSDKRGVYAVITEDGRRRYQDACATYAEVLSSVLNTFAADPELGPTVQALRSAHGLQ</sequence>
<dbReference type="PROSITE" id="PS50995">
    <property type="entry name" value="HTH_MARR_2"/>
    <property type="match status" value="1"/>
</dbReference>
<dbReference type="InterPro" id="IPR039422">
    <property type="entry name" value="MarR/SlyA-like"/>
</dbReference>
<dbReference type="KEGG" id="sxn:IAG42_36965"/>
<dbReference type="Proteomes" id="UP000516428">
    <property type="component" value="Plasmid unnamed1"/>
</dbReference>
<feature type="domain" description="HTH marR-type" evidence="1">
    <location>
        <begin position="17"/>
        <end position="149"/>
    </location>
</feature>
<evidence type="ECO:0000259" key="1">
    <source>
        <dbReference type="PROSITE" id="PS50995"/>
    </source>
</evidence>
<accession>A0A7H1BKT4</accession>
<organism evidence="2 3">
    <name type="scientific">Streptomyces xanthii</name>
    <dbReference type="NCBI Taxonomy" id="2768069"/>
    <lineage>
        <taxon>Bacteria</taxon>
        <taxon>Bacillati</taxon>
        <taxon>Actinomycetota</taxon>
        <taxon>Actinomycetes</taxon>
        <taxon>Kitasatosporales</taxon>
        <taxon>Streptomycetaceae</taxon>
        <taxon>Streptomyces</taxon>
    </lineage>
</organism>
<geneLocation type="plasmid" evidence="2 3">
    <name>unnamed1</name>
</geneLocation>
<dbReference type="AlphaFoldDB" id="A0A7H1BKT4"/>
<name>A0A7H1BKT4_9ACTN</name>
<keyword evidence="3" id="KW-1185">Reference proteome</keyword>
<reference evidence="2 3" key="1">
    <citation type="submission" date="2020-09" db="EMBL/GenBank/DDBJ databases">
        <title>A novel species.</title>
        <authorList>
            <person name="Gao J."/>
        </authorList>
    </citation>
    <scope>NUCLEOTIDE SEQUENCE [LARGE SCALE GENOMIC DNA]</scope>
    <source>
        <strain evidence="2 3">CRXT-Y-14</strain>
        <plasmid evidence="2 3">unnamed1</plasmid>
    </source>
</reference>
<dbReference type="RefSeq" id="WP_188341994.1">
    <property type="nucleotide sequence ID" value="NZ_CP061282.1"/>
</dbReference>
<dbReference type="InterPro" id="IPR036388">
    <property type="entry name" value="WH-like_DNA-bd_sf"/>
</dbReference>
<dbReference type="GO" id="GO:0003700">
    <property type="term" value="F:DNA-binding transcription factor activity"/>
    <property type="evidence" value="ECO:0007669"/>
    <property type="project" value="InterPro"/>
</dbReference>
<dbReference type="Gene3D" id="1.10.10.10">
    <property type="entry name" value="Winged helix-like DNA-binding domain superfamily/Winged helix DNA-binding domain"/>
    <property type="match status" value="1"/>
</dbReference>